<evidence type="ECO:0000256" key="6">
    <source>
        <dbReference type="ARBA" id="ARBA00022777"/>
    </source>
</evidence>
<keyword evidence="5" id="KW-0547">Nucleotide-binding</keyword>
<dbReference type="Gene3D" id="3.30.565.10">
    <property type="entry name" value="Histidine kinase-like ATPase, C-terminal domain"/>
    <property type="match status" value="1"/>
</dbReference>
<feature type="domain" description="Histidine kinase/HSP90-like ATPase" evidence="11">
    <location>
        <begin position="567"/>
        <end position="656"/>
    </location>
</feature>
<evidence type="ECO:0000256" key="4">
    <source>
        <dbReference type="ARBA" id="ARBA00022679"/>
    </source>
</evidence>
<dbReference type="GO" id="GO:0016301">
    <property type="term" value="F:kinase activity"/>
    <property type="evidence" value="ECO:0007669"/>
    <property type="project" value="UniProtKB-KW"/>
</dbReference>
<accession>A0ABY6LWN9</accession>
<dbReference type="PROSITE" id="PS51257">
    <property type="entry name" value="PROKAR_LIPOPROTEIN"/>
    <property type="match status" value="1"/>
</dbReference>
<dbReference type="Pfam" id="PF07730">
    <property type="entry name" value="HisKA_3"/>
    <property type="match status" value="1"/>
</dbReference>
<keyword evidence="7" id="KW-0067">ATP-binding</keyword>
<keyword evidence="6 12" id="KW-0418">Kinase</keyword>
<dbReference type="SUPFAM" id="SSF48452">
    <property type="entry name" value="TPR-like"/>
    <property type="match status" value="2"/>
</dbReference>
<protein>
    <recommendedName>
        <fullName evidence="2">histidine kinase</fullName>
        <ecNumber evidence="2">2.7.13.3</ecNumber>
    </recommendedName>
</protein>
<dbReference type="RefSeq" id="WP_264432480.1">
    <property type="nucleotide sequence ID" value="NZ_CP081495.1"/>
</dbReference>
<sequence length="656" mass="75968">MKYFIPLFSFLLLLLACNKKEPVTVLNFNDSYFEQLDSLNQAQYLDSLFLNSKYNSSLYFKIAEEFYYLRDLEKSNNVSRNILKHAKAEKDSANIGRAYYYIGDCYEFTYKDSAYYFYKQAEKIYAATKNTDRLAKVLFNKGYVLFYDGVYTESEMELTRALHYLKDSDNYLLKYQCFSLQGGNLEALALYSDALHYYKEAEKMIAKLTVSDEKKFYYQVINTVDLSNVYAAQKDYKNALHVLNKIDLKRLQSSLPIQYATVISNIGNNQLKLYGPNTEIKDYLVDAVQITKEHGKEIDLVYKYKYLGEYYLEIQDKEAANKYFKWALDAALNTNYNIEILNILKTLSKSDPENFDSYHSNYLDRYQQLIDKQIKTKNKFARIEYDTSRIEDMNKSLSARIQYGIYITIIVLLVIGTIALWRINQSNKTALNNALLKNKAEEMLFSLLQEQQKLIDKAQKTEKERIALELHDGVMNKLYSTRLNLGMLNKSSDEEAIETRKKLIKDLQNIEAEIRALSHNLSNQTGEFSNDYKKLLLDLVQSNNELHQTHFDIAVNQEAVLLEISTVLKVNIYRIVQEACQNILKHAHAKHAQITIDFDADYCFLTIQDDGVGGSKSANPGIGMKNMQQRVKTLKGTIEISTKPGFTIKIKIPIQL</sequence>
<dbReference type="Proteomes" id="UP001163328">
    <property type="component" value="Chromosome"/>
</dbReference>
<keyword evidence="8" id="KW-0902">Two-component regulatory system</keyword>
<dbReference type="InterPro" id="IPR036890">
    <property type="entry name" value="HATPase_C_sf"/>
</dbReference>
<organism evidence="12 13">
    <name type="scientific">Flavobacterium agricola</name>
    <dbReference type="NCBI Taxonomy" id="2870839"/>
    <lineage>
        <taxon>Bacteria</taxon>
        <taxon>Pseudomonadati</taxon>
        <taxon>Bacteroidota</taxon>
        <taxon>Flavobacteriia</taxon>
        <taxon>Flavobacteriales</taxon>
        <taxon>Flavobacteriaceae</taxon>
        <taxon>Flavobacterium</taxon>
    </lineage>
</organism>
<dbReference type="InterPro" id="IPR003594">
    <property type="entry name" value="HATPase_dom"/>
</dbReference>
<keyword evidence="10" id="KW-0472">Membrane</keyword>
<dbReference type="InterPro" id="IPR050482">
    <property type="entry name" value="Sensor_HK_TwoCompSys"/>
</dbReference>
<evidence type="ECO:0000256" key="1">
    <source>
        <dbReference type="ARBA" id="ARBA00000085"/>
    </source>
</evidence>
<keyword evidence="4" id="KW-0808">Transferase</keyword>
<dbReference type="EMBL" id="CP081495">
    <property type="protein sequence ID" value="UYW00586.1"/>
    <property type="molecule type" value="Genomic_DNA"/>
</dbReference>
<gene>
    <name evidence="12" type="ORF">K5I29_08515</name>
</gene>
<feature type="coiled-coil region" evidence="9">
    <location>
        <begin position="493"/>
        <end position="527"/>
    </location>
</feature>
<evidence type="ECO:0000256" key="10">
    <source>
        <dbReference type="SAM" id="Phobius"/>
    </source>
</evidence>
<keyword evidence="3" id="KW-0597">Phosphoprotein</keyword>
<keyword evidence="13" id="KW-1185">Reference proteome</keyword>
<evidence type="ECO:0000256" key="8">
    <source>
        <dbReference type="ARBA" id="ARBA00023012"/>
    </source>
</evidence>
<keyword evidence="10" id="KW-1133">Transmembrane helix</keyword>
<evidence type="ECO:0000313" key="12">
    <source>
        <dbReference type="EMBL" id="UYW00586.1"/>
    </source>
</evidence>
<dbReference type="SUPFAM" id="SSF55874">
    <property type="entry name" value="ATPase domain of HSP90 chaperone/DNA topoisomerase II/histidine kinase"/>
    <property type="match status" value="1"/>
</dbReference>
<evidence type="ECO:0000259" key="11">
    <source>
        <dbReference type="SMART" id="SM00387"/>
    </source>
</evidence>
<keyword evidence="9" id="KW-0175">Coiled coil</keyword>
<dbReference type="Gene3D" id="1.25.40.10">
    <property type="entry name" value="Tetratricopeptide repeat domain"/>
    <property type="match status" value="1"/>
</dbReference>
<dbReference type="EC" id="2.7.13.3" evidence="2"/>
<proteinExistence type="predicted"/>
<dbReference type="InterPro" id="IPR011990">
    <property type="entry name" value="TPR-like_helical_dom_sf"/>
</dbReference>
<dbReference type="SMART" id="SM00387">
    <property type="entry name" value="HATPase_c"/>
    <property type="match status" value="1"/>
</dbReference>
<feature type="transmembrane region" description="Helical" evidence="10">
    <location>
        <begin position="403"/>
        <end position="421"/>
    </location>
</feature>
<name>A0ABY6LWN9_9FLAO</name>
<dbReference type="PANTHER" id="PTHR24421:SF10">
    <property type="entry name" value="NITRATE_NITRITE SENSOR PROTEIN NARQ"/>
    <property type="match status" value="1"/>
</dbReference>
<comment type="catalytic activity">
    <reaction evidence="1">
        <text>ATP + protein L-histidine = ADP + protein N-phospho-L-histidine.</text>
        <dbReference type="EC" id="2.7.13.3"/>
    </reaction>
</comment>
<evidence type="ECO:0000256" key="7">
    <source>
        <dbReference type="ARBA" id="ARBA00022840"/>
    </source>
</evidence>
<evidence type="ECO:0000256" key="3">
    <source>
        <dbReference type="ARBA" id="ARBA00022553"/>
    </source>
</evidence>
<keyword evidence="10" id="KW-0812">Transmembrane</keyword>
<dbReference type="Pfam" id="PF02518">
    <property type="entry name" value="HATPase_c"/>
    <property type="match status" value="1"/>
</dbReference>
<dbReference type="PANTHER" id="PTHR24421">
    <property type="entry name" value="NITRATE/NITRITE SENSOR PROTEIN NARX-RELATED"/>
    <property type="match status" value="1"/>
</dbReference>
<dbReference type="InterPro" id="IPR011712">
    <property type="entry name" value="Sig_transdc_His_kin_sub3_dim/P"/>
</dbReference>
<evidence type="ECO:0000256" key="2">
    <source>
        <dbReference type="ARBA" id="ARBA00012438"/>
    </source>
</evidence>
<reference evidence="12" key="1">
    <citation type="submission" date="2021-08" db="EMBL/GenBank/DDBJ databases">
        <title>Flavobacterium sp. strain CC-SYL302.</title>
        <authorList>
            <person name="Lin S.-Y."/>
            <person name="Lee T.-H."/>
            <person name="Young C.-C."/>
        </authorList>
    </citation>
    <scope>NUCLEOTIDE SEQUENCE</scope>
    <source>
        <strain evidence="12">CC-SYL302</strain>
    </source>
</reference>
<dbReference type="CDD" id="cd16917">
    <property type="entry name" value="HATPase_UhpB-NarQ-NarX-like"/>
    <property type="match status" value="1"/>
</dbReference>
<evidence type="ECO:0000256" key="9">
    <source>
        <dbReference type="SAM" id="Coils"/>
    </source>
</evidence>
<evidence type="ECO:0000313" key="13">
    <source>
        <dbReference type="Proteomes" id="UP001163328"/>
    </source>
</evidence>
<dbReference type="Gene3D" id="1.20.5.1930">
    <property type="match status" value="1"/>
</dbReference>
<evidence type="ECO:0000256" key="5">
    <source>
        <dbReference type="ARBA" id="ARBA00022741"/>
    </source>
</evidence>